<evidence type="ECO:0000256" key="1">
    <source>
        <dbReference type="ARBA" id="ARBA00022737"/>
    </source>
</evidence>
<keyword evidence="1" id="KW-0677">Repeat</keyword>
<dbReference type="InterPro" id="IPR002110">
    <property type="entry name" value="Ankyrin_rpt"/>
</dbReference>
<keyword evidence="5" id="KW-1185">Reference proteome</keyword>
<feature type="repeat" description="ANK" evidence="3">
    <location>
        <begin position="1141"/>
        <end position="1173"/>
    </location>
</feature>
<dbReference type="PANTHER" id="PTHR24198:SF165">
    <property type="entry name" value="ANKYRIN REPEAT-CONTAINING PROTEIN-RELATED"/>
    <property type="match status" value="1"/>
</dbReference>
<evidence type="ECO:0000256" key="2">
    <source>
        <dbReference type="ARBA" id="ARBA00023043"/>
    </source>
</evidence>
<accession>A0A084AWD7</accession>
<evidence type="ECO:0000313" key="5">
    <source>
        <dbReference type="Proteomes" id="UP000028045"/>
    </source>
</evidence>
<gene>
    <name evidence="4" type="ORF">S7711_10010</name>
</gene>
<dbReference type="Proteomes" id="UP000028045">
    <property type="component" value="Unassembled WGS sequence"/>
</dbReference>
<feature type="repeat" description="ANK" evidence="3">
    <location>
        <begin position="572"/>
        <end position="604"/>
    </location>
</feature>
<protein>
    <submittedName>
        <fullName evidence="4">Uncharacterized protein</fullName>
    </submittedName>
</protein>
<sequence length="1469" mass="163183">MINRPIQCELSGQAISQKRILRICDKKRDIGALRTRLPHGSRGSSVCITGISRGFVGSSVQQGLLPPSADLTVVVPTLSANRGELYGWKAWPSEPHELPWIKFNRNFKFLDAVRFSLFTGSSSKRYALGCSFPQGFSAERANFTCSNVQTLTELFSGYIPESTAGENIDKAKSLLKTWPEIDMETLKLVMFQLSNNFVNGPEGYRNIIRLTKQLGLDDRDIIRALFLQASEDFVIAAVLDKLFVAAYKTLSSTLVSILIEENESASNGHRAPVLELNLESAFDVAMSHKNYGLAKAILTPKTPSVDEFIAKHASGIMSQCAGSRDHRFAISMVLLLGSPENYPKRQARICDLPPSPPLLLRALGAGNIPLVLWLVENGEDVNVEHNASSHYLSTAADKYSPLLLLVDVENIWTSVIYPSSLRTASHWAFRASLRWNGAMDLDMHRCPRRYFNRCQHCTLVEKSSLHTYMFLRQQLLGREYPQFKATTALALGHPIPVDLLIYAAFFGYAGFIQAVTADSSYLNRANHRGVWPLLAAVLGGDVSTCSSLLMLGADPNFVPDFDSTVTADRAHCAITALHQAVMLGLPSVVELLIHSGADVNRKINFRARSRFQWQRCRSAECYKENCTENCEDFCWWCQERQHKPYCIALIKSGAVTALTLALATASQRHDTDQEIGRQMVVKILLQRAAIVGIPDLRLAFECRCRDVLEATISIFQASEGLSIAAPGQLKPWDQNSPTIGLTSCRATILGSSAKYLTLAAATGSMKAVLWVLSAIDSQRDPDQFSEALQIAISRGLPDIASELLRRNAQLPSGWLSDAFGTYKKDDLLAAIDGIHSLDREARKYSSRGRSLLEEAMLNPNTDVAALALEMFPQSYDSGALIASFCRSLRMEQTESSSSLLELLRRQKTANAEQMDPVIENGVLALAIYYNKLDVIRKLLERPHPKAMAVIPGPGFWVDNITLVGFSEGLVPYAIVRPTSRLAQHVPSEWNGWHVEDRWTVSPMFMALKTENRETLQELVCRGYCPDVPTFAAAILSKLEIPVLRPLLPDFGSHYYRSAVDSTLATPLYAAVMAKNCQMVQMVTEHSIVIDDYFRHAIFSYGHKSVIVCTALQIAILENSYDIVYHLIHHGADANAPANNHRGKTALQAAAATGNIDLARCLLERGANINAPRAALGGETCLEAAAANGRLDMVQFLLNQGVDTLGKGRFQYLHAIHKAKGYGHAAVRKLLLRHRPLDQCDMVMLNGECDELLSDLQVEDAMTSTSWSPPTLDIILSLPDITSRYRVWLHPDEVSLEERQSIRRWSLENRRSSSFDAELDLLSSEEKKLSSSERDFLIASIMDNPTEITQRFNSNCPLKDRPLNYDHYDEPVRFAFTTSVLLLHLSMLQTVETRTKSPIQTGGSSDNDLKSRFSPFLAQDTGTFASCSDELTVAEQVLPVMQPGPRMPLHPKFEQNREVVDFHEHIGEPV</sequence>
<evidence type="ECO:0000256" key="3">
    <source>
        <dbReference type="PROSITE-ProRule" id="PRU00023"/>
    </source>
</evidence>
<dbReference type="Pfam" id="PF12796">
    <property type="entry name" value="Ank_2"/>
    <property type="match status" value="1"/>
</dbReference>
<dbReference type="HOGENOM" id="CLU_269495_0_0_1"/>
<dbReference type="SUPFAM" id="SSF48403">
    <property type="entry name" value="Ankyrin repeat"/>
    <property type="match status" value="2"/>
</dbReference>
<organism evidence="4 5">
    <name type="scientific">Stachybotrys chartarum (strain CBS 109288 / IBT 7711)</name>
    <name type="common">Toxic black mold</name>
    <name type="synonym">Stilbospora chartarum</name>
    <dbReference type="NCBI Taxonomy" id="1280523"/>
    <lineage>
        <taxon>Eukaryota</taxon>
        <taxon>Fungi</taxon>
        <taxon>Dikarya</taxon>
        <taxon>Ascomycota</taxon>
        <taxon>Pezizomycotina</taxon>
        <taxon>Sordariomycetes</taxon>
        <taxon>Hypocreomycetidae</taxon>
        <taxon>Hypocreales</taxon>
        <taxon>Stachybotryaceae</taxon>
        <taxon>Stachybotrys</taxon>
    </lineage>
</organism>
<feature type="repeat" description="ANK" evidence="3">
    <location>
        <begin position="1109"/>
        <end position="1138"/>
    </location>
</feature>
<keyword evidence="2 3" id="KW-0040">ANK repeat</keyword>
<dbReference type="Gene3D" id="1.25.40.20">
    <property type="entry name" value="Ankyrin repeat-containing domain"/>
    <property type="match status" value="4"/>
</dbReference>
<reference evidence="4 5" key="1">
    <citation type="journal article" date="2014" name="BMC Genomics">
        <title>Comparative genome sequencing reveals chemotype-specific gene clusters in the toxigenic black mold Stachybotrys.</title>
        <authorList>
            <person name="Semeiks J."/>
            <person name="Borek D."/>
            <person name="Otwinowski Z."/>
            <person name="Grishin N.V."/>
        </authorList>
    </citation>
    <scope>NUCLEOTIDE SEQUENCE [LARGE SCALE GENOMIC DNA]</scope>
    <source>
        <strain evidence="5">CBS 109288 / IBT 7711</strain>
    </source>
</reference>
<dbReference type="PROSITE" id="PS50297">
    <property type="entry name" value="ANK_REP_REGION"/>
    <property type="match status" value="3"/>
</dbReference>
<feature type="repeat" description="ANK" evidence="3">
    <location>
        <begin position="1176"/>
        <end position="1208"/>
    </location>
</feature>
<dbReference type="SMART" id="SM00248">
    <property type="entry name" value="ANK"/>
    <property type="match status" value="14"/>
</dbReference>
<dbReference type="InterPro" id="IPR036770">
    <property type="entry name" value="Ankyrin_rpt-contain_sf"/>
</dbReference>
<evidence type="ECO:0000313" key="4">
    <source>
        <dbReference type="EMBL" id="KEY69616.1"/>
    </source>
</evidence>
<name>A0A084AWD7_STACB</name>
<dbReference type="OrthoDB" id="539213at2759"/>
<proteinExistence type="predicted"/>
<dbReference type="EMBL" id="KL648520">
    <property type="protein sequence ID" value="KEY69616.1"/>
    <property type="molecule type" value="Genomic_DNA"/>
</dbReference>
<dbReference type="PANTHER" id="PTHR24198">
    <property type="entry name" value="ANKYRIN REPEAT AND PROTEIN KINASE DOMAIN-CONTAINING PROTEIN"/>
    <property type="match status" value="1"/>
</dbReference>
<dbReference type="Pfam" id="PF00023">
    <property type="entry name" value="Ank"/>
    <property type="match status" value="1"/>
</dbReference>
<dbReference type="PROSITE" id="PS50088">
    <property type="entry name" value="ANK_REPEAT"/>
    <property type="match status" value="4"/>
</dbReference>